<dbReference type="EMBL" id="CASHSV030000002">
    <property type="protein sequence ID" value="CAJ2635659.1"/>
    <property type="molecule type" value="Genomic_DNA"/>
</dbReference>
<accession>A0ACB0ITM8</accession>
<organism evidence="1 2">
    <name type="scientific">Trifolium pratense</name>
    <name type="common">Red clover</name>
    <dbReference type="NCBI Taxonomy" id="57577"/>
    <lineage>
        <taxon>Eukaryota</taxon>
        <taxon>Viridiplantae</taxon>
        <taxon>Streptophyta</taxon>
        <taxon>Embryophyta</taxon>
        <taxon>Tracheophyta</taxon>
        <taxon>Spermatophyta</taxon>
        <taxon>Magnoliopsida</taxon>
        <taxon>eudicotyledons</taxon>
        <taxon>Gunneridae</taxon>
        <taxon>Pentapetalae</taxon>
        <taxon>rosids</taxon>
        <taxon>fabids</taxon>
        <taxon>Fabales</taxon>
        <taxon>Fabaceae</taxon>
        <taxon>Papilionoideae</taxon>
        <taxon>50 kb inversion clade</taxon>
        <taxon>NPAAA clade</taxon>
        <taxon>Hologalegina</taxon>
        <taxon>IRL clade</taxon>
        <taxon>Trifolieae</taxon>
        <taxon>Trifolium</taxon>
    </lineage>
</organism>
<keyword evidence="2" id="KW-1185">Reference proteome</keyword>
<proteinExistence type="predicted"/>
<sequence>MGVSLGAGVIGVSGSGGTSLLSSPFMSLPIGIPKLVVSTVASGQTLPYIGTSDLVLLPSIVDVDNVNSVSRVVFSNVAAAFAGMVIGRIQSLSNSFKVVDNYVWVTTPCVDVVRDRLHREGHVSLVFPPFPL</sequence>
<comment type="caution">
    <text evidence="1">The sequence shown here is derived from an EMBL/GenBank/DDBJ whole genome shotgun (WGS) entry which is preliminary data.</text>
</comment>
<evidence type="ECO:0000313" key="2">
    <source>
        <dbReference type="Proteomes" id="UP001177021"/>
    </source>
</evidence>
<gene>
    <name evidence="1" type="ORF">MILVUS5_LOCUS6304</name>
</gene>
<dbReference type="Proteomes" id="UP001177021">
    <property type="component" value="Unassembled WGS sequence"/>
</dbReference>
<protein>
    <submittedName>
        <fullName evidence="1">Uncharacterized protein</fullName>
    </submittedName>
</protein>
<evidence type="ECO:0000313" key="1">
    <source>
        <dbReference type="EMBL" id="CAJ2635659.1"/>
    </source>
</evidence>
<name>A0ACB0ITM8_TRIPR</name>
<reference evidence="1" key="1">
    <citation type="submission" date="2023-10" db="EMBL/GenBank/DDBJ databases">
        <authorList>
            <person name="Rodriguez Cubillos JULIANA M."/>
            <person name="De Vega J."/>
        </authorList>
    </citation>
    <scope>NUCLEOTIDE SEQUENCE</scope>
</reference>